<dbReference type="InterPro" id="IPR012337">
    <property type="entry name" value="RNaseH-like_sf"/>
</dbReference>
<organism evidence="6 7">
    <name type="scientific">Rhizophagus irregularis (strain DAOM 197198w)</name>
    <name type="common">Glomus intraradices</name>
    <dbReference type="NCBI Taxonomy" id="1432141"/>
    <lineage>
        <taxon>Eukaryota</taxon>
        <taxon>Fungi</taxon>
        <taxon>Fungi incertae sedis</taxon>
        <taxon>Mucoromycota</taxon>
        <taxon>Glomeromycotina</taxon>
        <taxon>Glomeromycetes</taxon>
        <taxon>Glomerales</taxon>
        <taxon>Glomeraceae</taxon>
        <taxon>Rhizophagus</taxon>
    </lineage>
</organism>
<protein>
    <submittedName>
        <fullName evidence="6">Uncharacterized protein</fullName>
    </submittedName>
</protein>
<dbReference type="OMA" id="CHIEEIR"/>
<dbReference type="SUPFAM" id="SSF140996">
    <property type="entry name" value="Hermes dimerisation domain"/>
    <property type="match status" value="1"/>
</dbReference>
<dbReference type="HOGENOM" id="CLU_009123_10_5_1"/>
<dbReference type="STRING" id="1432141.A0A015J9C3"/>
<evidence type="ECO:0000256" key="5">
    <source>
        <dbReference type="ARBA" id="ARBA00023242"/>
    </source>
</evidence>
<name>A0A015J9C3_RHIIW</name>
<comment type="subcellular location">
    <subcellularLocation>
        <location evidence="1">Nucleus</location>
    </subcellularLocation>
</comment>
<dbReference type="SUPFAM" id="SSF53098">
    <property type="entry name" value="Ribonuclease H-like"/>
    <property type="match status" value="1"/>
</dbReference>
<keyword evidence="4" id="KW-0862">Zinc</keyword>
<accession>A0A015J9C3</accession>
<keyword evidence="5" id="KW-0539">Nucleus</keyword>
<evidence type="ECO:0000256" key="4">
    <source>
        <dbReference type="ARBA" id="ARBA00022833"/>
    </source>
</evidence>
<gene>
    <name evidence="6" type="ORF">RirG_261660</name>
</gene>
<comment type="caution">
    <text evidence="6">The sequence shown here is derived from an EMBL/GenBank/DDBJ whole genome shotgun (WGS) entry which is preliminary data.</text>
</comment>
<dbReference type="PANTHER" id="PTHR46481">
    <property type="entry name" value="ZINC FINGER BED DOMAIN-CONTAINING PROTEIN 4"/>
    <property type="match status" value="1"/>
</dbReference>
<dbReference type="PANTHER" id="PTHR46481:SF10">
    <property type="entry name" value="ZINC FINGER BED DOMAIN-CONTAINING PROTEIN 39"/>
    <property type="match status" value="1"/>
</dbReference>
<dbReference type="EMBL" id="JEMT01029656">
    <property type="protein sequence ID" value="EXX51459.1"/>
    <property type="molecule type" value="Genomic_DNA"/>
</dbReference>
<evidence type="ECO:0000256" key="1">
    <source>
        <dbReference type="ARBA" id="ARBA00004123"/>
    </source>
</evidence>
<keyword evidence="3" id="KW-0863">Zinc-finger</keyword>
<dbReference type="AlphaFoldDB" id="A0A015J9C3"/>
<evidence type="ECO:0000313" key="7">
    <source>
        <dbReference type="Proteomes" id="UP000022910"/>
    </source>
</evidence>
<dbReference type="InterPro" id="IPR052035">
    <property type="entry name" value="ZnF_BED_domain_contain"/>
</dbReference>
<evidence type="ECO:0000256" key="3">
    <source>
        <dbReference type="ARBA" id="ARBA00022771"/>
    </source>
</evidence>
<dbReference type="OrthoDB" id="2432695at2759"/>
<keyword evidence="7" id="KW-1185">Reference proteome</keyword>
<dbReference type="GO" id="GO:0005634">
    <property type="term" value="C:nucleus"/>
    <property type="evidence" value="ECO:0007669"/>
    <property type="project" value="UniProtKB-SubCell"/>
</dbReference>
<proteinExistence type="predicted"/>
<dbReference type="GO" id="GO:0008270">
    <property type="term" value="F:zinc ion binding"/>
    <property type="evidence" value="ECO:0007669"/>
    <property type="project" value="UniProtKB-KW"/>
</dbReference>
<sequence>MGKMSSLYGKYKITGTGSSTGNLNRRLKTHLDKIDPSVQRQAEFIKKFIDGENKDSNTVFSNEIFWEMLAAWIAVDDQSFTVVECPEFHQVIRLCNPNVNLPSADTIQSDILNLYSIYRQDIKNQLQNSPGRLSFTLDGWTSPNNISFLSVTCHYIDKDWKINDILLDFICLKGSHSGENMAIEFSQCVKEFNILSKELEEICVQNETNFHHKKNHVGCLAHIINLTTNEILKHVKAGEARDGIMILENNSEESNTIPKLKKLIIKINSSPQRRGRFLQHIKIFSELTSSNLILDVKTRWNLTFLMLKLALVLREALDDFIILQRDLNRFIITPEEWDMIKELCRVLEKFYKATEFMSSSQHITLSSSVLIYNILFDHLEKFVNETSAEYCHIEEIRLAINKGINKLSTYYSKTDESELYYISTILDPRCKLNYYKKNNWEQKYIDKATNIITDKYKEIYQSISNSLTDTDTTITTNTTNKNNFLFELFEFENNIEDIDELQDYLNKPVISPKMDP</sequence>
<dbReference type="Proteomes" id="UP000022910">
    <property type="component" value="Unassembled WGS sequence"/>
</dbReference>
<keyword evidence="2" id="KW-0479">Metal-binding</keyword>
<evidence type="ECO:0000256" key="2">
    <source>
        <dbReference type="ARBA" id="ARBA00022723"/>
    </source>
</evidence>
<reference evidence="6 7" key="1">
    <citation type="submission" date="2014-02" db="EMBL/GenBank/DDBJ databases">
        <title>Single nucleus genome sequencing reveals high similarity among nuclei of an endomycorrhizal fungus.</title>
        <authorList>
            <person name="Lin K."/>
            <person name="Geurts R."/>
            <person name="Zhang Z."/>
            <person name="Limpens E."/>
            <person name="Saunders D.G."/>
            <person name="Mu D."/>
            <person name="Pang E."/>
            <person name="Cao H."/>
            <person name="Cha H."/>
            <person name="Lin T."/>
            <person name="Zhou Q."/>
            <person name="Shang Y."/>
            <person name="Li Y."/>
            <person name="Ivanov S."/>
            <person name="Sharma T."/>
            <person name="Velzen R.V."/>
            <person name="Ruijter N.D."/>
            <person name="Aanen D.K."/>
            <person name="Win J."/>
            <person name="Kamoun S."/>
            <person name="Bisseling T."/>
            <person name="Huang S."/>
        </authorList>
    </citation>
    <scope>NUCLEOTIDE SEQUENCE [LARGE SCALE GENOMIC DNA]</scope>
    <source>
        <strain evidence="7">DAOM197198w</strain>
    </source>
</reference>
<evidence type="ECO:0000313" key="6">
    <source>
        <dbReference type="EMBL" id="EXX51459.1"/>
    </source>
</evidence>